<dbReference type="EMBL" id="QLTK01000007">
    <property type="protein sequence ID" value="RAS33269.1"/>
    <property type="molecule type" value="Genomic_DNA"/>
</dbReference>
<organism evidence="1 2">
    <name type="scientific">Paraburkholderia bryophila</name>
    <dbReference type="NCBI Taxonomy" id="420952"/>
    <lineage>
        <taxon>Bacteria</taxon>
        <taxon>Pseudomonadati</taxon>
        <taxon>Pseudomonadota</taxon>
        <taxon>Betaproteobacteria</taxon>
        <taxon>Burkholderiales</taxon>
        <taxon>Burkholderiaceae</taxon>
        <taxon>Paraburkholderia</taxon>
    </lineage>
</organism>
<dbReference type="AlphaFoldDB" id="A0A329CF45"/>
<dbReference type="Pfam" id="PF12059">
    <property type="entry name" value="DUF3540"/>
    <property type="match status" value="1"/>
</dbReference>
<dbReference type="InterPro" id="IPR021927">
    <property type="entry name" value="DUF3540"/>
</dbReference>
<evidence type="ECO:0000313" key="1">
    <source>
        <dbReference type="EMBL" id="RAS33269.1"/>
    </source>
</evidence>
<gene>
    <name evidence="1" type="ORF">BX591_107186</name>
</gene>
<dbReference type="RefSeq" id="WP_111932125.1">
    <property type="nucleotide sequence ID" value="NZ_CADFFP010000008.1"/>
</dbReference>
<comment type="caution">
    <text evidence="1">The sequence shown here is derived from an EMBL/GenBank/DDBJ whole genome shotgun (WGS) entry which is preliminary data.</text>
</comment>
<dbReference type="OrthoDB" id="6119047at2"/>
<sequence length="189" mass="20227">MNDELLRHRPAAPLAPHLQEAAVAVELDGGRVLLDDGRIASTALTCLLEPRVGDAVLVVERADTSRYIVHILARNAEAGAAQTEATLSVPGAKKLTIAQASIDIVATERAALRSMKDADIVAATGRLSVTANDLFRSVAQSVVDAFKDYVGHGEHYLLDVDQLLRQHGKQVMVTAEKDVKVDADRISMG</sequence>
<accession>A0A329CF45</accession>
<name>A0A329CF45_9BURK</name>
<proteinExistence type="predicted"/>
<evidence type="ECO:0000313" key="2">
    <source>
        <dbReference type="Proteomes" id="UP000248918"/>
    </source>
</evidence>
<dbReference type="Proteomes" id="UP000248918">
    <property type="component" value="Unassembled WGS sequence"/>
</dbReference>
<reference evidence="1 2" key="1">
    <citation type="submission" date="2018-06" db="EMBL/GenBank/DDBJ databases">
        <title>Genomic Encyclopedia of Type Strains, Phase III (KMG-III): the genomes of soil and plant-associated and newly described type strains.</title>
        <authorList>
            <person name="Whitman W."/>
        </authorList>
    </citation>
    <scope>NUCLEOTIDE SEQUENCE [LARGE SCALE GENOMIC DNA]</scope>
    <source>
        <strain evidence="1 2">LMG 23644</strain>
    </source>
</reference>
<protein>
    <submittedName>
        <fullName evidence="1">Uncharacterized protein DUF3540</fullName>
    </submittedName>
</protein>